<dbReference type="eggNOG" id="COG3173">
    <property type="taxonomic scope" value="Bacteria"/>
</dbReference>
<dbReference type="AlphaFoldDB" id="U1Y275"/>
<evidence type="ECO:0000313" key="2">
    <source>
        <dbReference type="Proteomes" id="UP000016511"/>
    </source>
</evidence>
<accession>U1Y275</accession>
<proteinExistence type="predicted"/>
<sequence length="56" mass="6700">MLYSIYSGMVIFSSVVWFLRFAPEQLEEIINPLYVVLEEHKNFETLKPAWYEPNNC</sequence>
<gene>
    <name evidence="1" type="ORF">HMPREF0083_05362</name>
</gene>
<dbReference type="PATRIC" id="fig|649747.3.peg.4827"/>
<keyword evidence="2" id="KW-1185">Reference proteome</keyword>
<reference evidence="1 2" key="1">
    <citation type="submission" date="2013-08" db="EMBL/GenBank/DDBJ databases">
        <authorList>
            <person name="Weinstock G."/>
            <person name="Sodergren E."/>
            <person name="Wylie T."/>
            <person name="Fulton L."/>
            <person name="Fulton R."/>
            <person name="Fronick C."/>
            <person name="O'Laughlin M."/>
            <person name="Godfrey J."/>
            <person name="Miner T."/>
            <person name="Herter B."/>
            <person name="Appelbaum E."/>
            <person name="Cordes M."/>
            <person name="Lek S."/>
            <person name="Wollam A."/>
            <person name="Pepin K.H."/>
            <person name="Palsikar V.B."/>
            <person name="Mitreva M."/>
            <person name="Wilson R.K."/>
        </authorList>
    </citation>
    <scope>NUCLEOTIDE SEQUENCE [LARGE SCALE GENOMIC DNA]</scope>
    <source>
        <strain evidence="1 2">ATCC 12856</strain>
    </source>
</reference>
<comment type="caution">
    <text evidence="1">The sequence shown here is derived from an EMBL/GenBank/DDBJ whole genome shotgun (WGS) entry which is preliminary data.</text>
</comment>
<dbReference type="EMBL" id="AWSJ01000329">
    <property type="protein sequence ID" value="ERI06262.1"/>
    <property type="molecule type" value="Genomic_DNA"/>
</dbReference>
<name>U1Y275_ANEAE</name>
<protein>
    <submittedName>
        <fullName evidence="1">Uncharacterized protein</fullName>
    </submittedName>
</protein>
<evidence type="ECO:0000313" key="1">
    <source>
        <dbReference type="EMBL" id="ERI06262.1"/>
    </source>
</evidence>
<dbReference type="HOGENOM" id="CLU_3003991_0_0_9"/>
<dbReference type="Proteomes" id="UP000016511">
    <property type="component" value="Unassembled WGS sequence"/>
</dbReference>
<organism evidence="1 2">
    <name type="scientific">Aneurinibacillus aneurinilyticus ATCC 12856</name>
    <dbReference type="NCBI Taxonomy" id="649747"/>
    <lineage>
        <taxon>Bacteria</taxon>
        <taxon>Bacillati</taxon>
        <taxon>Bacillota</taxon>
        <taxon>Bacilli</taxon>
        <taxon>Bacillales</taxon>
        <taxon>Paenibacillaceae</taxon>
        <taxon>Aneurinibacillus group</taxon>
        <taxon>Aneurinibacillus</taxon>
    </lineage>
</organism>